<sequence>MAHDTTKSSNTTFAGSMNYGLQHGIFSGQQTNHIYTGGKASSPPPPSAIIPFRRDRDFVERDVLKDLWKRAIKPGARVGLVGLGGIGKTQVAIEYAYRIQEEDPKPWVFWVHASSASRFEESYRSIAQRLQLPGWQEPKADILRMVHNWLSDEHNGRWTLVVDNADDEKVVFEQRSGEIDPEAPTMGRAGRSLAGYLPTSPKGSIVLTTRNRKVAEGLIEYAEDILDLGPMNIDEAVGLLSKRLKKLGGGCTRDDLVDLARQLDCMPLAVSHAAAYLNQRAPRVTLSRYLTEIMKSDDARTQLLLANIRNPRRDGQDSNSIITTWYVSFEHIRQKRKSAARLLQLMSLFDRESIPDHLLKGRYRQSDMDFEDDITTLKDYSLIGVGTSEQFEMHRLVQFSMKTWLEIRGKLEWWQGQYVDILDEAFPSGDYETWSVCQALFPHVQMLMSYRINEKRYRRKRANVFERGAWYALENGQYRVAEVMARASLAEREVVLGKENQQTLHSVSLVARGLLEQGKFEQAQEMCQRALTGIEMILGPEHPDTLQSMIKLAAALFMNGDEKQAEEILRRTLVVSEKVLGVDHPDTLRSMQRLGGLLSDQGKYVEAEELLRRALVRYEKVLGGDHPDTLMCVQNLGIILSDQGKNAEAEEILRRSLVGHEKVLGVDHPHTLISVRNLGVILSDQGKYEEAEETIRRALVGLEKVLSVDHPDTLETVYRLGFVLAAQQKRHEALKLYDRAVDGFTKAFGTGHRWTQICQGGRALLLEEMDHGHDLNRLGRSSALIMAKGRDKS</sequence>
<dbReference type="InterPro" id="IPR019734">
    <property type="entry name" value="TPR_rpt"/>
</dbReference>
<dbReference type="AlphaFoldDB" id="A0AAV9Q914"/>
<dbReference type="InterPro" id="IPR027417">
    <property type="entry name" value="P-loop_NTPase"/>
</dbReference>
<accession>A0AAV9Q914</accession>
<dbReference type="InterPro" id="IPR011990">
    <property type="entry name" value="TPR-like_helical_dom_sf"/>
</dbReference>
<dbReference type="SUPFAM" id="SSF52540">
    <property type="entry name" value="P-loop containing nucleoside triphosphate hydrolases"/>
    <property type="match status" value="1"/>
</dbReference>
<evidence type="ECO:0000313" key="3">
    <source>
        <dbReference type="Proteomes" id="UP001345827"/>
    </source>
</evidence>
<dbReference type="Pfam" id="PF13424">
    <property type="entry name" value="TPR_12"/>
    <property type="match status" value="2"/>
</dbReference>
<feature type="domain" description="DUF7779" evidence="1">
    <location>
        <begin position="335"/>
        <end position="402"/>
    </location>
</feature>
<organism evidence="2 3">
    <name type="scientific">Vermiconidia calcicola</name>
    <dbReference type="NCBI Taxonomy" id="1690605"/>
    <lineage>
        <taxon>Eukaryota</taxon>
        <taxon>Fungi</taxon>
        <taxon>Dikarya</taxon>
        <taxon>Ascomycota</taxon>
        <taxon>Pezizomycotina</taxon>
        <taxon>Dothideomycetes</taxon>
        <taxon>Dothideomycetidae</taxon>
        <taxon>Mycosphaerellales</taxon>
        <taxon>Extremaceae</taxon>
        <taxon>Vermiconidia</taxon>
    </lineage>
</organism>
<dbReference type="Proteomes" id="UP001345827">
    <property type="component" value="Unassembled WGS sequence"/>
</dbReference>
<dbReference type="InterPro" id="IPR053137">
    <property type="entry name" value="NLR-like"/>
</dbReference>
<dbReference type="Pfam" id="PF13374">
    <property type="entry name" value="TPR_10"/>
    <property type="match status" value="2"/>
</dbReference>
<dbReference type="SMART" id="SM00028">
    <property type="entry name" value="TPR"/>
    <property type="match status" value="5"/>
</dbReference>
<evidence type="ECO:0000313" key="2">
    <source>
        <dbReference type="EMBL" id="KAK5537478.1"/>
    </source>
</evidence>
<reference evidence="2 3" key="1">
    <citation type="submission" date="2023-06" db="EMBL/GenBank/DDBJ databases">
        <title>Black Yeasts Isolated from many extreme environments.</title>
        <authorList>
            <person name="Coleine C."/>
            <person name="Stajich J.E."/>
            <person name="Selbmann L."/>
        </authorList>
    </citation>
    <scope>NUCLEOTIDE SEQUENCE [LARGE SCALE GENOMIC DNA]</scope>
    <source>
        <strain evidence="2 3">CCFEE 5887</strain>
    </source>
</reference>
<evidence type="ECO:0000259" key="1">
    <source>
        <dbReference type="Pfam" id="PF25000"/>
    </source>
</evidence>
<dbReference type="Gene3D" id="1.25.40.10">
    <property type="entry name" value="Tetratricopeptide repeat domain"/>
    <property type="match status" value="2"/>
</dbReference>
<keyword evidence="3" id="KW-1185">Reference proteome</keyword>
<dbReference type="EMBL" id="JAXLQG010000007">
    <property type="protein sequence ID" value="KAK5537478.1"/>
    <property type="molecule type" value="Genomic_DNA"/>
</dbReference>
<name>A0AAV9Q914_9PEZI</name>
<gene>
    <name evidence="2" type="ORF">LTR25_004730</name>
</gene>
<dbReference type="Pfam" id="PF25000">
    <property type="entry name" value="DUF7779"/>
    <property type="match status" value="1"/>
</dbReference>
<dbReference type="SUPFAM" id="SSF48452">
    <property type="entry name" value="TPR-like"/>
    <property type="match status" value="3"/>
</dbReference>
<protein>
    <recommendedName>
        <fullName evidence="1">DUF7779 domain-containing protein</fullName>
    </recommendedName>
</protein>
<dbReference type="PANTHER" id="PTHR46082:SF6">
    <property type="entry name" value="AAA+ ATPASE DOMAIN-CONTAINING PROTEIN-RELATED"/>
    <property type="match status" value="1"/>
</dbReference>
<proteinExistence type="predicted"/>
<dbReference type="InterPro" id="IPR056681">
    <property type="entry name" value="DUF7779"/>
</dbReference>
<comment type="caution">
    <text evidence="2">The sequence shown here is derived from an EMBL/GenBank/DDBJ whole genome shotgun (WGS) entry which is preliminary data.</text>
</comment>
<dbReference type="PANTHER" id="PTHR46082">
    <property type="entry name" value="ATP/GTP-BINDING PROTEIN-RELATED"/>
    <property type="match status" value="1"/>
</dbReference>
<dbReference type="Gene3D" id="3.40.50.300">
    <property type="entry name" value="P-loop containing nucleotide triphosphate hydrolases"/>
    <property type="match status" value="1"/>
</dbReference>